<evidence type="ECO:0000313" key="6">
    <source>
        <dbReference type="Proteomes" id="UP000095023"/>
    </source>
</evidence>
<feature type="compositionally biased region" description="Basic residues" evidence="3">
    <location>
        <begin position="237"/>
        <end position="246"/>
    </location>
</feature>
<feature type="compositionally biased region" description="Acidic residues" evidence="3">
    <location>
        <begin position="119"/>
        <end position="129"/>
    </location>
</feature>
<reference evidence="6" key="1">
    <citation type="submission" date="2016-02" db="EMBL/GenBank/DDBJ databases">
        <title>Comparative genomics of biotechnologically important yeasts.</title>
        <authorList>
            <consortium name="DOE Joint Genome Institute"/>
            <person name="Riley R."/>
            <person name="Haridas S."/>
            <person name="Wolfe K.H."/>
            <person name="Lopes M.R."/>
            <person name="Hittinger C.T."/>
            <person name="Goker M."/>
            <person name="Salamov A."/>
            <person name="Wisecaver J."/>
            <person name="Long T.M."/>
            <person name="Aerts A.L."/>
            <person name="Barry K."/>
            <person name="Choi C."/>
            <person name="Clum A."/>
            <person name="Coughlan A.Y."/>
            <person name="Deshpande S."/>
            <person name="Douglass A.P."/>
            <person name="Hanson S.J."/>
            <person name="Klenk H.-P."/>
            <person name="Labutti K."/>
            <person name="Lapidus A."/>
            <person name="Lindquist E."/>
            <person name="Lipzen A."/>
            <person name="Meier-Kolthoff J.P."/>
            <person name="Ohm R.A."/>
            <person name="Otillar R.P."/>
            <person name="Pangilinan J."/>
            <person name="Peng Y."/>
            <person name="Rokas A."/>
            <person name="Rosa C.A."/>
            <person name="Scheuner C."/>
            <person name="Sibirny A.A."/>
            <person name="Slot J.C."/>
            <person name="Stielow J.B."/>
            <person name="Sun H."/>
            <person name="Kurtzman C.P."/>
            <person name="Blackwell M."/>
            <person name="Jeffries T.W."/>
            <person name="Grigoriev I.V."/>
        </authorList>
    </citation>
    <scope>NUCLEOTIDE SEQUENCE [LARGE SCALE GENOMIC DNA]</scope>
    <source>
        <strain evidence="6">NRRL Y-17796</strain>
    </source>
</reference>
<evidence type="ECO:0000313" key="5">
    <source>
        <dbReference type="EMBL" id="ODV88623.1"/>
    </source>
</evidence>
<evidence type="ECO:0000256" key="3">
    <source>
        <dbReference type="SAM" id="MobiDB-lite"/>
    </source>
</evidence>
<keyword evidence="1 2" id="KW-0103">Bromodomain</keyword>
<dbReference type="SUPFAM" id="SSF47370">
    <property type="entry name" value="Bromodomain"/>
    <property type="match status" value="1"/>
</dbReference>
<gene>
    <name evidence="5" type="ORF">CANCADRAFT_3266</name>
</gene>
<evidence type="ECO:0000256" key="2">
    <source>
        <dbReference type="PROSITE-ProRule" id="PRU00035"/>
    </source>
</evidence>
<organism evidence="5 6">
    <name type="scientific">Tortispora caseinolytica NRRL Y-17796</name>
    <dbReference type="NCBI Taxonomy" id="767744"/>
    <lineage>
        <taxon>Eukaryota</taxon>
        <taxon>Fungi</taxon>
        <taxon>Dikarya</taxon>
        <taxon>Ascomycota</taxon>
        <taxon>Saccharomycotina</taxon>
        <taxon>Trigonopsidomycetes</taxon>
        <taxon>Trigonopsidales</taxon>
        <taxon>Trigonopsidaceae</taxon>
        <taxon>Tortispora</taxon>
    </lineage>
</organism>
<evidence type="ECO:0000256" key="1">
    <source>
        <dbReference type="ARBA" id="ARBA00023117"/>
    </source>
</evidence>
<feature type="region of interest" description="Disordered" evidence="3">
    <location>
        <begin position="116"/>
        <end position="261"/>
    </location>
</feature>
<name>A0A1E4TA87_9ASCO</name>
<dbReference type="PROSITE" id="PS50014">
    <property type="entry name" value="BROMODOMAIN_2"/>
    <property type="match status" value="1"/>
</dbReference>
<proteinExistence type="predicted"/>
<dbReference type="InterPro" id="IPR036427">
    <property type="entry name" value="Bromodomain-like_sf"/>
</dbReference>
<dbReference type="GO" id="GO:0006325">
    <property type="term" value="P:chromatin organization"/>
    <property type="evidence" value="ECO:0007669"/>
    <property type="project" value="UniProtKB-ARBA"/>
</dbReference>
<dbReference type="PANTHER" id="PTHR15398:SF4">
    <property type="entry name" value="BROMODOMAIN-CONTAINING PROTEIN 8 ISOFORM X1"/>
    <property type="match status" value="1"/>
</dbReference>
<dbReference type="Pfam" id="PF00439">
    <property type="entry name" value="Bromodomain"/>
    <property type="match status" value="1"/>
</dbReference>
<keyword evidence="6" id="KW-1185">Reference proteome</keyword>
<sequence>MTSTLTPLDRLLIAQFVYKYGESDSVWPEIASGFNAHPLRTAQLKETDIKRVYNELLESNNIERSTADTIPSPWAVALSKSLYLEYRKILLDQIKDDEAKFKLILEKIERLSKDKTGETLEDTDGDVEMSETTSEPAGELQNEAQGKTQDETQNKISEPASEHESSRESTAGADSDLEEALPSSEREQIDDDTEDTTVVTDKQSESGDRLATATPEPAAKRQRTEKERPEKTESKAAPRRGSRRKTAGAGDENDGSSPVSKRFQVNIPPLLSNISSLPAATYFMNPVSESQAPDYSSIVKYPTSLRNIKKDVKEGKITNIDEFEHAIWLMFANAIMFNPTESDMKEWTEVIMTETSDLFADFRSALN</sequence>
<dbReference type="InterPro" id="IPR001487">
    <property type="entry name" value="Bromodomain"/>
</dbReference>
<evidence type="ECO:0000259" key="4">
    <source>
        <dbReference type="PROSITE" id="PS50014"/>
    </source>
</evidence>
<dbReference type="CDD" id="cd04369">
    <property type="entry name" value="Bromodomain"/>
    <property type="match status" value="1"/>
</dbReference>
<dbReference type="GO" id="GO:0035267">
    <property type="term" value="C:NuA4 histone acetyltransferase complex"/>
    <property type="evidence" value="ECO:0007669"/>
    <property type="project" value="TreeGrafter"/>
</dbReference>
<dbReference type="PRINTS" id="PR00503">
    <property type="entry name" value="BROMODOMAIN"/>
</dbReference>
<dbReference type="Gene3D" id="1.20.920.10">
    <property type="entry name" value="Bromodomain-like"/>
    <property type="match status" value="1"/>
</dbReference>
<accession>A0A1E4TA87</accession>
<dbReference type="EMBL" id="KV453843">
    <property type="protein sequence ID" value="ODV88623.1"/>
    <property type="molecule type" value="Genomic_DNA"/>
</dbReference>
<feature type="compositionally biased region" description="Basic and acidic residues" evidence="3">
    <location>
        <begin position="218"/>
        <end position="236"/>
    </location>
</feature>
<dbReference type="OrthoDB" id="21449at2759"/>
<protein>
    <recommendedName>
        <fullName evidence="4">Bromo domain-containing protein</fullName>
    </recommendedName>
</protein>
<dbReference type="PANTHER" id="PTHR15398">
    <property type="entry name" value="BROMODOMAIN-CONTAINING PROTEIN 8"/>
    <property type="match status" value="1"/>
</dbReference>
<dbReference type="Proteomes" id="UP000095023">
    <property type="component" value="Unassembled WGS sequence"/>
</dbReference>
<feature type="domain" description="Bromo" evidence="4">
    <location>
        <begin position="275"/>
        <end position="345"/>
    </location>
</feature>
<dbReference type="AlphaFoldDB" id="A0A1E4TA87"/>
<dbReference type="SMART" id="SM00297">
    <property type="entry name" value="BROMO"/>
    <property type="match status" value="1"/>
</dbReference>